<dbReference type="InterPro" id="IPR036965">
    <property type="entry name" value="Terpene_synth_N_sf"/>
</dbReference>
<reference evidence="17" key="1">
    <citation type="journal article" date="2018" name="Nat. Genet.">
        <title>Extensive intraspecific gene order and gene structural variations between Mo17 and other maize genomes.</title>
        <authorList>
            <person name="Sun S."/>
            <person name="Zhou Y."/>
            <person name="Chen J."/>
            <person name="Shi J."/>
            <person name="Zhao H."/>
            <person name="Zhao H."/>
            <person name="Song W."/>
            <person name="Zhang M."/>
            <person name="Cui Y."/>
            <person name="Dong X."/>
            <person name="Liu H."/>
            <person name="Ma X."/>
            <person name="Jiao Y."/>
            <person name="Wang B."/>
            <person name="Wei X."/>
            <person name="Stein J.C."/>
            <person name="Glaubitz J.C."/>
            <person name="Lu F."/>
            <person name="Yu G."/>
            <person name="Liang C."/>
            <person name="Fengler K."/>
            <person name="Li B."/>
            <person name="Rafalski A."/>
            <person name="Schnable P.S."/>
            <person name="Ware D.H."/>
            <person name="Buckler E.S."/>
            <person name="Lai J."/>
        </authorList>
    </citation>
    <scope>NUCLEOTIDE SEQUENCE [LARGE SCALE GENOMIC DNA]</scope>
    <source>
        <tissue evidence="17">Seedling</tissue>
    </source>
</reference>
<dbReference type="GO" id="GO:0016114">
    <property type="term" value="P:terpenoid biosynthetic process"/>
    <property type="evidence" value="ECO:0007669"/>
    <property type="project" value="InterPro"/>
</dbReference>
<dbReference type="InterPro" id="IPR005630">
    <property type="entry name" value="Terpene_synthase_metal-bd"/>
</dbReference>
<dbReference type="AlphaFoldDB" id="A0A8J8XMT5"/>
<keyword evidence="10" id="KW-0460">Magnesium</keyword>
<dbReference type="PANTHER" id="PTHR31225:SF0">
    <property type="entry name" value="S-(+)-LINALOOL SYNTHASE, CHLOROPLASTIC"/>
    <property type="match status" value="1"/>
</dbReference>
<dbReference type="Proteomes" id="UP000251960">
    <property type="component" value="Chromosome 5"/>
</dbReference>
<keyword evidence="11" id="KW-0809">Transit peptide</keyword>
<comment type="similarity">
    <text evidence="4">Belongs to the terpene synthase family.</text>
</comment>
<dbReference type="FunFam" id="1.10.600.10:FF:000042">
    <property type="entry name" value="Probable terpene synthase 3, chloroplastic"/>
    <property type="match status" value="1"/>
</dbReference>
<evidence type="ECO:0000256" key="14">
    <source>
        <dbReference type="ARBA" id="ARBA00066663"/>
    </source>
</evidence>
<dbReference type="Pfam" id="PF03936">
    <property type="entry name" value="Terpene_synth_C"/>
    <property type="match status" value="1"/>
</dbReference>
<organism evidence="17">
    <name type="scientific">Zea mays</name>
    <name type="common">Maize</name>
    <dbReference type="NCBI Taxonomy" id="4577"/>
    <lineage>
        <taxon>Eukaryota</taxon>
        <taxon>Viridiplantae</taxon>
        <taxon>Streptophyta</taxon>
        <taxon>Embryophyta</taxon>
        <taxon>Tracheophyta</taxon>
        <taxon>Spermatophyta</taxon>
        <taxon>Magnoliopsida</taxon>
        <taxon>Liliopsida</taxon>
        <taxon>Poales</taxon>
        <taxon>Poaceae</taxon>
        <taxon>PACMAD clade</taxon>
        <taxon>Panicoideae</taxon>
        <taxon>Andropogonodae</taxon>
        <taxon>Andropogoneae</taxon>
        <taxon>Tripsacinae</taxon>
        <taxon>Zea</taxon>
    </lineage>
</organism>
<evidence type="ECO:0000256" key="7">
    <source>
        <dbReference type="ARBA" id="ARBA00022640"/>
    </source>
</evidence>
<protein>
    <recommendedName>
        <fullName evidence="14">S-linalool synthase</fullName>
        <ecNumber evidence="14">4.2.3.25</ecNumber>
    </recommendedName>
</protein>
<dbReference type="EC" id="4.2.3.25" evidence="14"/>
<evidence type="ECO:0000313" key="17">
    <source>
        <dbReference type="EMBL" id="PWZ22746.1"/>
    </source>
</evidence>
<gene>
    <name evidence="17" type="primary">LIS_0</name>
    <name evidence="17" type="ORF">Zm00014a_010676</name>
</gene>
<name>A0A8J8XMT5_MAIZE</name>
<dbReference type="SFLD" id="SFLDS00005">
    <property type="entry name" value="Isoprenoid_Synthase_Type_I"/>
    <property type="match status" value="1"/>
</dbReference>
<dbReference type="SUPFAM" id="SSF48239">
    <property type="entry name" value="Terpenoid cyclases/Protein prenyltransferases"/>
    <property type="match status" value="1"/>
</dbReference>
<dbReference type="GO" id="GO:0000287">
    <property type="term" value="F:magnesium ion binding"/>
    <property type="evidence" value="ECO:0007669"/>
    <property type="project" value="InterPro"/>
</dbReference>
<keyword evidence="7" id="KW-0934">Plastid</keyword>
<evidence type="ECO:0000256" key="8">
    <source>
        <dbReference type="ARBA" id="ARBA00022723"/>
    </source>
</evidence>
<evidence type="ECO:0000256" key="10">
    <source>
        <dbReference type="ARBA" id="ARBA00022842"/>
    </source>
</evidence>
<feature type="domain" description="Terpene synthase metal-binding" evidence="16">
    <location>
        <begin position="289"/>
        <end position="531"/>
    </location>
</feature>
<keyword evidence="12" id="KW-0464">Manganese</keyword>
<dbReference type="SUPFAM" id="SSF48576">
    <property type="entry name" value="Terpenoid synthases"/>
    <property type="match status" value="1"/>
</dbReference>
<dbReference type="GO" id="GO:0006952">
    <property type="term" value="P:defense response"/>
    <property type="evidence" value="ECO:0007669"/>
    <property type="project" value="UniProtKB-KW"/>
</dbReference>
<dbReference type="InterPro" id="IPR034741">
    <property type="entry name" value="Terpene_cyclase-like_1_C"/>
</dbReference>
<proteinExistence type="inferred from homology"/>
<accession>A0A8J8XMT5</accession>
<keyword evidence="8" id="KW-0479">Metal-binding</keyword>
<evidence type="ECO:0000256" key="2">
    <source>
        <dbReference type="ARBA" id="ARBA00004229"/>
    </source>
</evidence>
<comment type="subunit">
    <text evidence="5">Monomer.</text>
</comment>
<dbReference type="PANTHER" id="PTHR31225">
    <property type="entry name" value="OS04G0344100 PROTEIN-RELATED"/>
    <property type="match status" value="1"/>
</dbReference>
<evidence type="ECO:0000256" key="11">
    <source>
        <dbReference type="ARBA" id="ARBA00022946"/>
    </source>
</evidence>
<dbReference type="Gene3D" id="1.10.600.10">
    <property type="entry name" value="Farnesyl Diphosphate Synthase"/>
    <property type="match status" value="1"/>
</dbReference>
<evidence type="ECO:0000256" key="5">
    <source>
        <dbReference type="ARBA" id="ARBA00011245"/>
    </source>
</evidence>
<dbReference type="SFLD" id="SFLDG01019">
    <property type="entry name" value="Terpene_Cyclase_Like_1_C_Termi"/>
    <property type="match status" value="1"/>
</dbReference>
<comment type="caution">
    <text evidence="17">The sequence shown here is derived from an EMBL/GenBank/DDBJ whole genome shotgun (WGS) entry which is preliminary data.</text>
</comment>
<dbReference type="GO" id="GO:0009611">
    <property type="term" value="P:response to wounding"/>
    <property type="evidence" value="ECO:0007669"/>
    <property type="project" value="UniProtKB-ARBA"/>
</dbReference>
<evidence type="ECO:0000256" key="4">
    <source>
        <dbReference type="ARBA" id="ARBA00006333"/>
    </source>
</evidence>
<dbReference type="InterPro" id="IPR008930">
    <property type="entry name" value="Terpenoid_cyclase/PrenylTrfase"/>
</dbReference>
<evidence type="ECO:0000256" key="1">
    <source>
        <dbReference type="ARBA" id="ARBA00001946"/>
    </source>
</evidence>
<evidence type="ECO:0000256" key="9">
    <source>
        <dbReference type="ARBA" id="ARBA00022821"/>
    </source>
</evidence>
<dbReference type="GO" id="GO:0031347">
    <property type="term" value="P:regulation of defense response"/>
    <property type="evidence" value="ECO:0007669"/>
    <property type="project" value="UniProtKB-ARBA"/>
</dbReference>
<feature type="domain" description="Terpene synthase N-terminal" evidence="15">
    <location>
        <begin position="75"/>
        <end position="228"/>
    </location>
</feature>
<keyword evidence="6" id="KW-0150">Chloroplast</keyword>
<comment type="subcellular location">
    <subcellularLocation>
        <location evidence="2">Plastid</location>
        <location evidence="2">Chloroplast</location>
    </subcellularLocation>
</comment>
<evidence type="ECO:0000256" key="6">
    <source>
        <dbReference type="ARBA" id="ARBA00022528"/>
    </source>
</evidence>
<sequence>MYSLPGATMSAAPARVISSSSSSFVEPLLLAAASPAAAAAANSHHQVRQRGHLVRTLAASSSSNTLLRSDFDLQEGLTTDVKRMLRQRSGGGREMLVTIDNLKRLCIDHYFEEEIEGAMATAACTGLLHSDDLFDATLAFRLLREAGHDVSAKDDVLRRFIDGVSGDFKISLSNDVRGLLSLHDMSHLDVGGEAALLHRAKEFSSRHLASAVRYLDDPSLAEYVRQSLDHPYHLSLTQYKARHHLRYLQSLPCSCRVDAAVERLAVAEFQLNKSLHQREMREIKRWWMDLGLAEEIPVVRDQVMKWYMWSMAALQGSSFSRYRVEITKIISLVYVVDDIFDLVGTLEELSAFTEAVKMWDTVAADSLPSCMRSCYKALHTVTNEIAEIAHKEHGSDPINRLRKAWAVLFDGFMVEARWLATDQVPMAEDYLRNGVITSGVPLTFLHIFSMLGYDDDRSTEEEEEAIIDHMPSIISCPAKILRLWDDMGSAEDEAQEGFDGSYRDFYLMENPSRSPGEAEAHMRSLIMREWVELNRECFCRRTFPSDIAQVCLNTVRMVSVMYSYNKEQRLPVLEDYATMMLVV</sequence>
<evidence type="ECO:0000256" key="3">
    <source>
        <dbReference type="ARBA" id="ARBA00004721"/>
    </source>
</evidence>
<dbReference type="GO" id="GO:0009507">
    <property type="term" value="C:chloroplast"/>
    <property type="evidence" value="ECO:0007669"/>
    <property type="project" value="UniProtKB-SubCell"/>
</dbReference>
<comment type="cofactor">
    <cofactor evidence="1">
        <name>Mg(2+)</name>
        <dbReference type="ChEBI" id="CHEBI:18420"/>
    </cofactor>
</comment>
<keyword evidence="13" id="KW-0456">Lyase</keyword>
<dbReference type="InterPro" id="IPR008949">
    <property type="entry name" value="Isoprenoid_synthase_dom_sf"/>
</dbReference>
<dbReference type="EMBL" id="NCVQ01000006">
    <property type="protein sequence ID" value="PWZ22746.1"/>
    <property type="molecule type" value="Genomic_DNA"/>
</dbReference>
<evidence type="ECO:0000256" key="13">
    <source>
        <dbReference type="ARBA" id="ARBA00023239"/>
    </source>
</evidence>
<comment type="pathway">
    <text evidence="3">Secondary metabolite biosynthesis; terpenoid biosynthesis.</text>
</comment>
<dbReference type="GO" id="GO:0043693">
    <property type="term" value="P:monoterpene biosynthetic process"/>
    <property type="evidence" value="ECO:0007669"/>
    <property type="project" value="UniProtKB-ARBA"/>
</dbReference>
<evidence type="ECO:0000256" key="12">
    <source>
        <dbReference type="ARBA" id="ARBA00023211"/>
    </source>
</evidence>
<dbReference type="Gene3D" id="1.50.10.130">
    <property type="entry name" value="Terpene synthase, N-terminal domain"/>
    <property type="match status" value="1"/>
</dbReference>
<evidence type="ECO:0000259" key="15">
    <source>
        <dbReference type="Pfam" id="PF01397"/>
    </source>
</evidence>
<dbReference type="GO" id="GO:0034007">
    <property type="term" value="F:S-linalool synthase activity"/>
    <property type="evidence" value="ECO:0007669"/>
    <property type="project" value="UniProtKB-EC"/>
</dbReference>
<dbReference type="InterPro" id="IPR050148">
    <property type="entry name" value="Terpene_synthase-like"/>
</dbReference>
<dbReference type="Pfam" id="PF01397">
    <property type="entry name" value="Terpene_synth"/>
    <property type="match status" value="1"/>
</dbReference>
<keyword evidence="9" id="KW-0611">Plant defense</keyword>
<evidence type="ECO:0000259" key="16">
    <source>
        <dbReference type="Pfam" id="PF03936"/>
    </source>
</evidence>
<dbReference type="FunFam" id="1.50.10.130:FF:000005">
    <property type="entry name" value="S-(+)-linalool synthase, chloroplastic"/>
    <property type="match status" value="1"/>
</dbReference>
<dbReference type="GO" id="GO:0010333">
    <property type="term" value="F:terpene synthase activity"/>
    <property type="evidence" value="ECO:0007669"/>
    <property type="project" value="InterPro"/>
</dbReference>
<dbReference type="InterPro" id="IPR001906">
    <property type="entry name" value="Terpene_synth_N"/>
</dbReference>